<accession>A0A8S9T8Y1</accession>
<comment type="caution">
    <text evidence="1">The sequence shown here is derived from an EMBL/GenBank/DDBJ whole genome shotgun (WGS) entry which is preliminary data.</text>
</comment>
<dbReference type="Proteomes" id="UP000029738">
    <property type="component" value="Unassembled WGS sequence"/>
</dbReference>
<keyword evidence="2" id="KW-1185">Reference proteome</keyword>
<name>A0A8S9T8Y1_9CYAN</name>
<dbReference type="RefSeq" id="WP_038109795.1">
    <property type="nucleotide sequence ID" value="NZ_JHEG04000001.1"/>
</dbReference>
<proteinExistence type="predicted"/>
<evidence type="ECO:0000313" key="2">
    <source>
        <dbReference type="Proteomes" id="UP000029738"/>
    </source>
</evidence>
<sequence length="153" mass="17705">MSFDLAIEYFLLASRNELSELNAMRMEEILEMASNDEYLNRLIAQTDALVFEDLCQENPTFVKTVLCEHYECAPATAFNTSDNSEALLQVAERNGMLVLNSLNSHNTKPVISRSRARLMEVYRQNQERIKQESLMIKNQSWHYGSEKIIGKMY</sequence>
<protein>
    <submittedName>
        <fullName evidence="1">Uncharacterized protein</fullName>
    </submittedName>
</protein>
<organism evidence="1 2">
    <name type="scientific">Tolypothrix bouteillei VB521301</name>
    <dbReference type="NCBI Taxonomy" id="1479485"/>
    <lineage>
        <taxon>Bacteria</taxon>
        <taxon>Bacillati</taxon>
        <taxon>Cyanobacteriota</taxon>
        <taxon>Cyanophyceae</taxon>
        <taxon>Nostocales</taxon>
        <taxon>Tolypothrichaceae</taxon>
        <taxon>Tolypothrix</taxon>
    </lineage>
</organism>
<evidence type="ECO:0000313" key="1">
    <source>
        <dbReference type="EMBL" id="KAF3888082.1"/>
    </source>
</evidence>
<reference evidence="1" key="2">
    <citation type="submission" date="2019-11" db="EMBL/GenBank/DDBJ databases">
        <title>Improved Assembly of Tolypothrix boutellei genome.</title>
        <authorList>
            <person name="Sarangi A.N."/>
            <person name="Mukherjee M."/>
            <person name="Ghosh S."/>
            <person name="Singh D."/>
            <person name="Das A."/>
            <person name="Kant S."/>
            <person name="Prusty A."/>
            <person name="Tripathy S."/>
        </authorList>
    </citation>
    <scope>NUCLEOTIDE SEQUENCE</scope>
    <source>
        <strain evidence="1">VB521301</strain>
    </source>
</reference>
<dbReference type="EMBL" id="JHEG04000001">
    <property type="protein sequence ID" value="KAF3888082.1"/>
    <property type="molecule type" value="Genomic_DNA"/>
</dbReference>
<gene>
    <name evidence="1" type="ORF">DA73_0400023250</name>
</gene>
<reference evidence="1" key="1">
    <citation type="journal article" date="2015" name="Genome Announc.">
        <title>Draft Genome Sequence of Tolypothrix boutellei Strain VB521301.</title>
        <authorList>
            <person name="Chandrababunaidu M.M."/>
            <person name="Singh D."/>
            <person name="Sen D."/>
            <person name="Bhan S."/>
            <person name="Das S."/>
            <person name="Gupta A."/>
            <person name="Adhikary S.P."/>
            <person name="Tripathy S."/>
        </authorList>
    </citation>
    <scope>NUCLEOTIDE SEQUENCE</scope>
    <source>
        <strain evidence="1">VB521301</strain>
    </source>
</reference>
<dbReference type="AlphaFoldDB" id="A0A8S9T8Y1"/>